<keyword evidence="4" id="KW-1185">Reference proteome</keyword>
<name>B9XR80_PEDPL</name>
<comment type="similarity">
    <text evidence="2">Belongs to the GTP cyclohydrolase IV family.</text>
</comment>
<dbReference type="Pfam" id="PF02649">
    <property type="entry name" value="GCHY-1"/>
    <property type="match status" value="1"/>
</dbReference>
<comment type="function">
    <text evidence="2">Converts GTP to 7,8-dihydroneopterin triphosphate.</text>
</comment>
<protein>
    <recommendedName>
        <fullName evidence="2">GTP cyclohydrolase FolE2</fullName>
        <ecNumber evidence="2">3.5.4.16</ecNumber>
    </recommendedName>
</protein>
<dbReference type="GO" id="GO:0046654">
    <property type="term" value="P:tetrahydrofolate biosynthetic process"/>
    <property type="evidence" value="ECO:0007669"/>
    <property type="project" value="UniProtKB-UniRule"/>
</dbReference>
<evidence type="ECO:0000313" key="4">
    <source>
        <dbReference type="Proteomes" id="UP000003688"/>
    </source>
</evidence>
<dbReference type="PANTHER" id="PTHR36445">
    <property type="entry name" value="GTP CYCLOHYDROLASE MPTA"/>
    <property type="match status" value="1"/>
</dbReference>
<comment type="catalytic activity">
    <reaction evidence="2">
        <text>GTP + H2O = 7,8-dihydroneopterin 3'-triphosphate + formate + H(+)</text>
        <dbReference type="Rhea" id="RHEA:17473"/>
        <dbReference type="ChEBI" id="CHEBI:15377"/>
        <dbReference type="ChEBI" id="CHEBI:15378"/>
        <dbReference type="ChEBI" id="CHEBI:15740"/>
        <dbReference type="ChEBI" id="CHEBI:37565"/>
        <dbReference type="ChEBI" id="CHEBI:58462"/>
        <dbReference type="EC" id="3.5.4.16"/>
    </reaction>
</comment>
<evidence type="ECO:0000313" key="3">
    <source>
        <dbReference type="EMBL" id="EEF57693.1"/>
    </source>
</evidence>
<proteinExistence type="inferred from homology"/>
<organism evidence="3 4">
    <name type="scientific">Pedosphaera parvula (strain Ellin514)</name>
    <dbReference type="NCBI Taxonomy" id="320771"/>
    <lineage>
        <taxon>Bacteria</taxon>
        <taxon>Pseudomonadati</taxon>
        <taxon>Verrucomicrobiota</taxon>
        <taxon>Pedosphaerae</taxon>
        <taxon>Pedosphaerales</taxon>
        <taxon>Pedosphaeraceae</taxon>
        <taxon>Pedosphaera</taxon>
    </lineage>
</organism>
<evidence type="ECO:0000256" key="2">
    <source>
        <dbReference type="HAMAP-Rule" id="MF_01527"/>
    </source>
</evidence>
<dbReference type="PANTHER" id="PTHR36445:SF1">
    <property type="entry name" value="GTP CYCLOHYDROLASE MPTA"/>
    <property type="match status" value="1"/>
</dbReference>
<evidence type="ECO:0000256" key="1">
    <source>
        <dbReference type="ARBA" id="ARBA00022801"/>
    </source>
</evidence>
<comment type="caution">
    <text evidence="3">The sequence shown here is derived from an EMBL/GenBank/DDBJ whole genome shotgun (WGS) entry which is preliminary data.</text>
</comment>
<dbReference type="HAMAP" id="MF_01527_B">
    <property type="entry name" value="GTP_cyclohydrol_B"/>
    <property type="match status" value="1"/>
</dbReference>
<dbReference type="InterPro" id="IPR003801">
    <property type="entry name" value="GTP_cyclohydrolase_FolE2/MptA"/>
</dbReference>
<dbReference type="Gene3D" id="3.10.270.10">
    <property type="entry name" value="Urate Oxidase"/>
    <property type="match status" value="1"/>
</dbReference>
<gene>
    <name evidence="2" type="primary">folE2</name>
    <name evidence="3" type="ORF">Cflav_PD0728</name>
</gene>
<feature type="site" description="May be catalytically important" evidence="2">
    <location>
        <position position="207"/>
    </location>
</feature>
<dbReference type="AlphaFoldDB" id="B9XR80"/>
<dbReference type="InterPro" id="IPR022838">
    <property type="entry name" value="GTP_cyclohydrolase_FolE2"/>
</dbReference>
<accession>B9XR80</accession>
<dbReference type="STRING" id="320771.Cflav_PD0728"/>
<sequence>MKKQVAEGFGVEGLRWIMGKNGQIWNDLQNGVGLLLWMMPDGPITMSKSERMVDLKPNHVAKMQDKQNERDHRELRIDKVGVRGLRFPIQIRDKAHVLQNTVATIGMYVDLPKEFKGTHMSRFIEVLNAHGNVVHVENITEILHAMQKKLHADTAHLEMEFPFFLTKKAPVSGMEGLMDYTARFDATASGKEIDFVLTVMAAVTTLCPCSKAISQYSAHNQRGTVTVKIRSKQAIWIEDLIALVESCASSELYSLLKRQDEKAVTERAYENPVFVEDLVRNVALKLNAHQDVTWYKVEAENYESIHNHNAYACIEKG</sequence>
<dbReference type="NCBIfam" id="NF010200">
    <property type="entry name" value="PRK13674.1-1"/>
    <property type="match status" value="1"/>
</dbReference>
<reference evidence="3 4" key="1">
    <citation type="journal article" date="2011" name="J. Bacteriol.">
        <title>Genome sequence of 'Pedosphaera parvula' Ellin514, an aerobic Verrucomicrobial isolate from pasture soil.</title>
        <authorList>
            <person name="Kant R."/>
            <person name="van Passel M.W."/>
            <person name="Sangwan P."/>
            <person name="Palva A."/>
            <person name="Lucas S."/>
            <person name="Copeland A."/>
            <person name="Lapidus A."/>
            <person name="Glavina Del Rio T."/>
            <person name="Dalin E."/>
            <person name="Tice H."/>
            <person name="Bruce D."/>
            <person name="Goodwin L."/>
            <person name="Pitluck S."/>
            <person name="Chertkov O."/>
            <person name="Larimer F.W."/>
            <person name="Land M.L."/>
            <person name="Hauser L."/>
            <person name="Brettin T.S."/>
            <person name="Detter J.C."/>
            <person name="Han S."/>
            <person name="de Vos W.M."/>
            <person name="Janssen P.H."/>
            <person name="Smidt H."/>
        </authorList>
    </citation>
    <scope>NUCLEOTIDE SEQUENCE [LARGE SCALE GENOMIC DNA]</scope>
    <source>
        <strain evidence="3 4">Ellin514</strain>
    </source>
</reference>
<keyword evidence="1 2" id="KW-0378">Hydrolase</keyword>
<dbReference type="EMBL" id="ABOX02000060">
    <property type="protein sequence ID" value="EEF57693.1"/>
    <property type="molecule type" value="Genomic_DNA"/>
</dbReference>
<comment type="pathway">
    <text evidence="2">Cofactor biosynthesis; 7,8-dihydroneopterin triphosphate biosynthesis; 7,8-dihydroneopterin triphosphate from GTP: step 1/1.</text>
</comment>
<dbReference type="EC" id="3.5.4.16" evidence="2"/>
<dbReference type="GO" id="GO:0003934">
    <property type="term" value="F:GTP cyclohydrolase I activity"/>
    <property type="evidence" value="ECO:0007669"/>
    <property type="project" value="UniProtKB-UniRule"/>
</dbReference>
<dbReference type="UniPathway" id="UPA00848">
    <property type="reaction ID" value="UER00151"/>
</dbReference>
<dbReference type="Proteomes" id="UP000003688">
    <property type="component" value="Unassembled WGS sequence"/>
</dbReference>